<comment type="similarity">
    <text evidence="7">Belongs to the adenylosuccinate synthetase family.</text>
</comment>
<dbReference type="GO" id="GO:0005737">
    <property type="term" value="C:cytoplasm"/>
    <property type="evidence" value="ECO:0007669"/>
    <property type="project" value="UniProtKB-SubCell"/>
</dbReference>
<comment type="catalytic activity">
    <reaction evidence="7">
        <text>IMP + L-aspartate + GTP = N(6)-(1,2-dicarboxyethyl)-AMP + GDP + phosphate + 2 H(+)</text>
        <dbReference type="Rhea" id="RHEA:15753"/>
        <dbReference type="ChEBI" id="CHEBI:15378"/>
        <dbReference type="ChEBI" id="CHEBI:29991"/>
        <dbReference type="ChEBI" id="CHEBI:37565"/>
        <dbReference type="ChEBI" id="CHEBI:43474"/>
        <dbReference type="ChEBI" id="CHEBI:57567"/>
        <dbReference type="ChEBI" id="CHEBI:58053"/>
        <dbReference type="ChEBI" id="CHEBI:58189"/>
        <dbReference type="EC" id="6.3.4.4"/>
    </reaction>
</comment>
<evidence type="ECO:0000256" key="1">
    <source>
        <dbReference type="ARBA" id="ARBA00022598"/>
    </source>
</evidence>
<dbReference type="EMBL" id="BOMH01000028">
    <property type="protein sequence ID" value="GID66090.1"/>
    <property type="molecule type" value="Genomic_DNA"/>
</dbReference>
<dbReference type="Gene3D" id="3.90.170.10">
    <property type="entry name" value="Adenylosuccinate Synthetase, subunit A, domain 3"/>
    <property type="match status" value="1"/>
</dbReference>
<comment type="subunit">
    <text evidence="7">Homodimer.</text>
</comment>
<dbReference type="GO" id="GO:0000287">
    <property type="term" value="F:magnesium ion binding"/>
    <property type="evidence" value="ECO:0007669"/>
    <property type="project" value="UniProtKB-UniRule"/>
</dbReference>
<dbReference type="SMART" id="SM00788">
    <property type="entry name" value="Adenylsucc_synt"/>
    <property type="match status" value="1"/>
</dbReference>
<evidence type="ECO:0000256" key="6">
    <source>
        <dbReference type="ARBA" id="ARBA00023134"/>
    </source>
</evidence>
<feature type="binding site" evidence="7">
    <location>
        <position position="14"/>
    </location>
    <ligand>
        <name>Mg(2+)</name>
        <dbReference type="ChEBI" id="CHEBI:18420"/>
    </ligand>
</feature>
<dbReference type="GO" id="GO:0046040">
    <property type="term" value="P:IMP metabolic process"/>
    <property type="evidence" value="ECO:0007669"/>
    <property type="project" value="TreeGrafter"/>
</dbReference>
<reference evidence="8" key="1">
    <citation type="submission" date="2021-01" db="EMBL/GenBank/DDBJ databases">
        <title>Whole genome shotgun sequence of Actinoplanes cyaneus NBRC 14990.</title>
        <authorList>
            <person name="Komaki H."/>
            <person name="Tamura T."/>
        </authorList>
    </citation>
    <scope>NUCLEOTIDE SEQUENCE</scope>
    <source>
        <strain evidence="8">NBRC 14990</strain>
    </source>
</reference>
<name>A0A919IHD9_9ACTN</name>
<comment type="caution">
    <text evidence="8">The sequence shown here is derived from an EMBL/GenBank/DDBJ whole genome shotgun (WGS) entry which is preliminary data.</text>
</comment>
<keyword evidence="7" id="KW-0963">Cytoplasm</keyword>
<feature type="binding site" description="in other chain" evidence="7">
    <location>
        <position position="209"/>
    </location>
    <ligand>
        <name>IMP</name>
        <dbReference type="ChEBI" id="CHEBI:58053"/>
        <note>ligand shared between dimeric partners</note>
    </ligand>
</feature>
<feature type="active site" description="Proton donor" evidence="7">
    <location>
        <position position="44"/>
    </location>
</feature>
<keyword evidence="3 7" id="KW-0547">Nucleotide-binding</keyword>
<dbReference type="InterPro" id="IPR027417">
    <property type="entry name" value="P-loop_NTPase"/>
</dbReference>
<dbReference type="EC" id="6.3.4.4" evidence="7"/>
<dbReference type="InterPro" id="IPR001114">
    <property type="entry name" value="Adenylosuccinate_synthetase"/>
</dbReference>
<keyword evidence="6 7" id="KW-0342">GTP-binding</keyword>
<comment type="subcellular location">
    <subcellularLocation>
        <location evidence="7">Cytoplasm</location>
    </subcellularLocation>
</comment>
<evidence type="ECO:0000256" key="4">
    <source>
        <dbReference type="ARBA" id="ARBA00022755"/>
    </source>
</evidence>
<dbReference type="GO" id="GO:0004019">
    <property type="term" value="F:adenylosuccinate synthase activity"/>
    <property type="evidence" value="ECO:0007669"/>
    <property type="project" value="UniProtKB-UniRule"/>
</dbReference>
<feature type="binding site" description="in other chain" evidence="7">
    <location>
        <position position="224"/>
    </location>
    <ligand>
        <name>IMP</name>
        <dbReference type="ChEBI" id="CHEBI:58053"/>
        <note>ligand shared between dimeric partners</note>
    </ligand>
</feature>
<proteinExistence type="inferred from homology"/>
<dbReference type="GO" id="GO:0044208">
    <property type="term" value="P:'de novo' AMP biosynthetic process"/>
    <property type="evidence" value="ECO:0007669"/>
    <property type="project" value="UniProtKB-UniRule"/>
</dbReference>
<feature type="binding site" evidence="7">
    <location>
        <begin position="382"/>
        <end position="384"/>
    </location>
    <ligand>
        <name>GTP</name>
        <dbReference type="ChEBI" id="CHEBI:37565"/>
    </ligand>
</feature>
<protein>
    <recommendedName>
        <fullName evidence="7">Adenylosuccinate synthetase</fullName>
        <shortName evidence="7">AMPSase</shortName>
        <shortName evidence="7">AdSS</shortName>
        <ecNumber evidence="7">6.3.4.4</ecNumber>
    </recommendedName>
    <alternativeName>
        <fullName evidence="7">IMP--aspartate ligase</fullName>
    </alternativeName>
</protein>
<feature type="binding site" evidence="7">
    <location>
        <begin position="308"/>
        <end position="310"/>
    </location>
    <ligand>
        <name>GTP</name>
        <dbReference type="ChEBI" id="CHEBI:37565"/>
    </ligand>
</feature>
<evidence type="ECO:0000256" key="5">
    <source>
        <dbReference type="ARBA" id="ARBA00022842"/>
    </source>
</evidence>
<dbReference type="SUPFAM" id="SSF52540">
    <property type="entry name" value="P-loop containing nucleoside triphosphate hydrolases"/>
    <property type="match status" value="1"/>
</dbReference>
<comment type="caution">
    <text evidence="7">Lacks conserved residue(s) required for the propagation of feature annotation.</text>
</comment>
<evidence type="ECO:0000256" key="3">
    <source>
        <dbReference type="ARBA" id="ARBA00022741"/>
    </source>
</evidence>
<dbReference type="Pfam" id="PF00709">
    <property type="entry name" value="Adenylsucc_synt"/>
    <property type="match status" value="1"/>
</dbReference>
<organism evidence="8 9">
    <name type="scientific">Actinoplanes cyaneus</name>
    <dbReference type="NCBI Taxonomy" id="52696"/>
    <lineage>
        <taxon>Bacteria</taxon>
        <taxon>Bacillati</taxon>
        <taxon>Actinomycetota</taxon>
        <taxon>Actinomycetes</taxon>
        <taxon>Micromonosporales</taxon>
        <taxon>Micromonosporaceae</taxon>
        <taxon>Actinoplanes</taxon>
    </lineage>
</organism>
<dbReference type="HAMAP" id="MF_00011">
    <property type="entry name" value="Adenylosucc_synth"/>
    <property type="match status" value="1"/>
</dbReference>
<dbReference type="PANTHER" id="PTHR11846">
    <property type="entry name" value="ADENYLOSUCCINATE SYNTHETASE"/>
    <property type="match status" value="1"/>
</dbReference>
<dbReference type="RefSeq" id="WP_203742511.1">
    <property type="nucleotide sequence ID" value="NZ_BAAAUC010000047.1"/>
</dbReference>
<evidence type="ECO:0000256" key="2">
    <source>
        <dbReference type="ARBA" id="ARBA00022723"/>
    </source>
</evidence>
<gene>
    <name evidence="8" type="primary">purA_1</name>
    <name evidence="7" type="synonym">purA</name>
    <name evidence="8" type="ORF">Acy02nite_39710</name>
</gene>
<comment type="pathway">
    <text evidence="7">Purine metabolism; AMP biosynthesis via de novo pathway; AMP from IMP: step 1/2.</text>
</comment>
<evidence type="ECO:0000313" key="9">
    <source>
        <dbReference type="Proteomes" id="UP000619479"/>
    </source>
</evidence>
<dbReference type="Gene3D" id="3.40.440.10">
    <property type="entry name" value="Adenylosuccinate Synthetase, subunit A, domain 1"/>
    <property type="match status" value="1"/>
</dbReference>
<comment type="function">
    <text evidence="7">Plays an important role in the de novo pathway of purine nucleotide biosynthesis. Catalyzes the first committed step in the biosynthesis of AMP from IMP.</text>
</comment>
<dbReference type="GO" id="GO:0005525">
    <property type="term" value="F:GTP binding"/>
    <property type="evidence" value="ECO:0007669"/>
    <property type="project" value="UniProtKB-UniRule"/>
</dbReference>
<dbReference type="Proteomes" id="UP000619479">
    <property type="component" value="Unassembled WGS sequence"/>
</dbReference>
<sequence length="411" mass="44687">MTEHVAVVDLGYGDAGKGTVVDALCGRRTTRAVLRFNGGAQAAHNVVTADGRHHTFSQFGSGTLRGVPTHLTRFMIVDPLALSAEAAALGNPYELLTVDGDALLSTPWHRAANRRRERADRHGSCGMGIGETMAYALGNPDAPRVADVLNPARLRRRLEKVQEAYGFGGTPVDDVVDAFTAFGRAVRIVHESWTMRLLAEGPCVFEGAQGVLLDEWRGWHPHTTWSTTTFDNVAELCPSFRRLGVVRTYTTRHGAGPFVTENPLLDLPERHNGHGEWQGAFRTGHFDAVAHRYAVQVAGGVDELAVTHLDVPALHGELKICTSYRVDGEVVDRIVPGPARDLAYQERLTGWLSRARPGALHRPADWAAEIGGLLGAPVTLESYGPRSTDKRFVSAGVHPPSRIRLPAYCLV</sequence>
<dbReference type="Gene3D" id="1.10.300.10">
    <property type="entry name" value="Adenylosuccinate Synthetase, subunit A, domain 2"/>
    <property type="match status" value="1"/>
</dbReference>
<keyword evidence="5 7" id="KW-0460">Magnesium</keyword>
<accession>A0A919IHD9</accession>
<dbReference type="InterPro" id="IPR042111">
    <property type="entry name" value="Adenylosuccinate_synth_dom3"/>
</dbReference>
<dbReference type="PANTHER" id="PTHR11846:SF0">
    <property type="entry name" value="ADENYLOSUCCINATE SYNTHETASE"/>
    <property type="match status" value="1"/>
</dbReference>
<evidence type="ECO:0000313" key="8">
    <source>
        <dbReference type="EMBL" id="GID66090.1"/>
    </source>
</evidence>
<comment type="cofactor">
    <cofactor evidence="7">
        <name>Mg(2+)</name>
        <dbReference type="ChEBI" id="CHEBI:18420"/>
    </cofactor>
    <text evidence="7">Binds 1 Mg(2+) ion per subunit.</text>
</comment>
<keyword evidence="1 7" id="KW-0436">Ligase</keyword>
<feature type="active site" description="Proton acceptor" evidence="7">
    <location>
        <position position="14"/>
    </location>
</feature>
<evidence type="ECO:0000256" key="7">
    <source>
        <dbReference type="HAMAP-Rule" id="MF_00011"/>
    </source>
</evidence>
<keyword evidence="9" id="KW-1185">Reference proteome</keyword>
<dbReference type="InterPro" id="IPR042109">
    <property type="entry name" value="Adenylosuccinate_synth_dom1"/>
</dbReference>
<dbReference type="AlphaFoldDB" id="A0A919IHD9"/>
<keyword evidence="2 7" id="KW-0479">Metal-binding</keyword>
<dbReference type="InterPro" id="IPR042110">
    <property type="entry name" value="Adenylosuccinate_synth_dom2"/>
</dbReference>
<keyword evidence="4 7" id="KW-0658">Purine biosynthesis</keyword>